<dbReference type="Proteomes" id="UP000054324">
    <property type="component" value="Unassembled WGS sequence"/>
</dbReference>
<evidence type="ECO:0000313" key="2">
    <source>
        <dbReference type="EMBL" id="KER26504.1"/>
    </source>
</evidence>
<keyword evidence="3" id="KW-1185">Reference proteome</keyword>
<dbReference type="KEGG" id="ovi:T265_06291"/>
<name>A0A075AE51_OPIVI</name>
<evidence type="ECO:0000313" key="3">
    <source>
        <dbReference type="Proteomes" id="UP000054324"/>
    </source>
</evidence>
<proteinExistence type="predicted"/>
<protein>
    <recommendedName>
        <fullName evidence="4">NADH dehydrogenase [ubiquinone] 1 subunit C2</fullName>
    </recommendedName>
</protein>
<feature type="transmembrane region" description="Helical" evidence="1">
    <location>
        <begin position="28"/>
        <end position="49"/>
    </location>
</feature>
<evidence type="ECO:0008006" key="4">
    <source>
        <dbReference type="Google" id="ProtNLM"/>
    </source>
</evidence>
<gene>
    <name evidence="2" type="ORF">T265_06291</name>
</gene>
<evidence type="ECO:0000256" key="1">
    <source>
        <dbReference type="SAM" id="Phobius"/>
    </source>
</evidence>
<dbReference type="GeneID" id="20320473"/>
<accession>A0A075AE51</accession>
<dbReference type="GO" id="GO:0005743">
    <property type="term" value="C:mitochondrial inner membrane"/>
    <property type="evidence" value="ECO:0007669"/>
    <property type="project" value="InterPro"/>
</dbReference>
<dbReference type="AlphaFoldDB" id="A0A075AE51"/>
<dbReference type="CTD" id="20320473"/>
<keyword evidence="1" id="KW-1133">Transmembrane helix</keyword>
<organism evidence="2 3">
    <name type="scientific">Opisthorchis viverrini</name>
    <name type="common">Southeast Asian liver fluke</name>
    <dbReference type="NCBI Taxonomy" id="6198"/>
    <lineage>
        <taxon>Eukaryota</taxon>
        <taxon>Metazoa</taxon>
        <taxon>Spiralia</taxon>
        <taxon>Lophotrochozoa</taxon>
        <taxon>Platyhelminthes</taxon>
        <taxon>Trematoda</taxon>
        <taxon>Digenea</taxon>
        <taxon>Opisthorchiida</taxon>
        <taxon>Opisthorchiata</taxon>
        <taxon>Opisthorchiidae</taxon>
        <taxon>Opisthorchis</taxon>
    </lineage>
</organism>
<dbReference type="RefSeq" id="XP_009169775.1">
    <property type="nucleotide sequence ID" value="XM_009171511.1"/>
</dbReference>
<dbReference type="EMBL" id="KL596746">
    <property type="protein sequence ID" value="KER26504.1"/>
    <property type="molecule type" value="Genomic_DNA"/>
</dbReference>
<keyword evidence="1" id="KW-0812">Transmembrane</keyword>
<dbReference type="InterPro" id="IPR009423">
    <property type="entry name" value="NDUC2"/>
</dbReference>
<dbReference type="GO" id="GO:0006120">
    <property type="term" value="P:mitochondrial electron transport, NADH to ubiquinone"/>
    <property type="evidence" value="ECO:0007669"/>
    <property type="project" value="InterPro"/>
</dbReference>
<sequence>MPWLPVILGGFATLGSLATNYYKGWPLYAQFYRTLILGGGAYGIGYGIHKTYERRKHVRLHAIEHYKSMFPDRFPQRKVQTYNDIISPWTPNR</sequence>
<reference evidence="2 3" key="1">
    <citation type="submission" date="2013-11" db="EMBL/GenBank/DDBJ databases">
        <title>Opisthorchis viverrini - life in the bile duct.</title>
        <authorList>
            <person name="Young N.D."/>
            <person name="Nagarajan N."/>
            <person name="Lin S.J."/>
            <person name="Korhonen P.K."/>
            <person name="Jex A.R."/>
            <person name="Hall R.S."/>
            <person name="Safavi-Hemami H."/>
            <person name="Kaewkong W."/>
            <person name="Bertrand D."/>
            <person name="Gao S."/>
            <person name="Seet Q."/>
            <person name="Wongkham S."/>
            <person name="Teh B.T."/>
            <person name="Wongkham C."/>
            <person name="Intapan P.M."/>
            <person name="Maleewong W."/>
            <person name="Yang X."/>
            <person name="Hu M."/>
            <person name="Wang Z."/>
            <person name="Hofmann A."/>
            <person name="Sternberg P.W."/>
            <person name="Tan P."/>
            <person name="Wang J."/>
            <person name="Gasser R.B."/>
        </authorList>
    </citation>
    <scope>NUCLEOTIDE SEQUENCE [LARGE SCALE GENOMIC DNA]</scope>
</reference>
<dbReference type="Pfam" id="PF06374">
    <property type="entry name" value="NDUF_C2"/>
    <property type="match status" value="1"/>
</dbReference>
<keyword evidence="1" id="KW-0472">Membrane</keyword>
<dbReference type="OrthoDB" id="6329847at2759"/>